<evidence type="ECO:0000256" key="7">
    <source>
        <dbReference type="ARBA" id="ARBA00022490"/>
    </source>
</evidence>
<dbReference type="UniPathway" id="UPA00588">
    <property type="reaction ID" value="UER00646"/>
</dbReference>
<evidence type="ECO:0000256" key="11">
    <source>
        <dbReference type="HAMAP-Rule" id="MF_00004"/>
    </source>
</evidence>
<reference evidence="14" key="1">
    <citation type="submission" date="2017-11" db="EMBL/GenBank/DDBJ databases">
        <authorList>
            <person name="Chan K.G."/>
            <person name="Lee L.S."/>
        </authorList>
    </citation>
    <scope>NUCLEOTIDE SEQUENCE [LARGE SCALE GENOMIC DNA]</scope>
    <source>
        <strain evidence="14">DSM 100970</strain>
    </source>
</reference>
<dbReference type="FunFam" id="3.40.50.2020:FF:000021">
    <property type="entry name" value="Adenine phosphoribosyltransferase"/>
    <property type="match status" value="1"/>
</dbReference>
<dbReference type="NCBIfam" id="NF002636">
    <property type="entry name" value="PRK02304.1-5"/>
    <property type="match status" value="1"/>
</dbReference>
<dbReference type="Proteomes" id="UP000236655">
    <property type="component" value="Chromosome"/>
</dbReference>
<gene>
    <name evidence="11" type="primary">apt</name>
    <name evidence="13" type="ORF">CUN60_07680</name>
</gene>
<keyword evidence="9 11" id="KW-0808">Transferase</keyword>
<comment type="similarity">
    <text evidence="4 11">Belongs to the purine/pyrimidine phosphoribosyltransferase family.</text>
</comment>
<dbReference type="InterPro" id="IPR029057">
    <property type="entry name" value="PRTase-like"/>
</dbReference>
<evidence type="ECO:0000313" key="14">
    <source>
        <dbReference type="Proteomes" id="UP000236655"/>
    </source>
</evidence>
<dbReference type="GO" id="GO:0044209">
    <property type="term" value="P:AMP salvage"/>
    <property type="evidence" value="ECO:0007669"/>
    <property type="project" value="UniProtKB-UniRule"/>
</dbReference>
<dbReference type="InterPro" id="IPR000836">
    <property type="entry name" value="PRTase_dom"/>
</dbReference>
<dbReference type="GO" id="GO:0003999">
    <property type="term" value="F:adenine phosphoribosyltransferase activity"/>
    <property type="evidence" value="ECO:0007669"/>
    <property type="project" value="UniProtKB-UniRule"/>
</dbReference>
<dbReference type="GO" id="GO:0005737">
    <property type="term" value="C:cytoplasm"/>
    <property type="evidence" value="ECO:0007669"/>
    <property type="project" value="UniProtKB-SubCell"/>
</dbReference>
<dbReference type="InterPro" id="IPR050120">
    <property type="entry name" value="Adenine_PRTase"/>
</dbReference>
<proteinExistence type="inferred from homology"/>
<evidence type="ECO:0000256" key="6">
    <source>
        <dbReference type="ARBA" id="ARBA00011893"/>
    </source>
</evidence>
<comment type="subcellular location">
    <subcellularLocation>
        <location evidence="2 11">Cytoplasm</location>
    </subcellularLocation>
</comment>
<evidence type="ECO:0000256" key="1">
    <source>
        <dbReference type="ARBA" id="ARBA00000868"/>
    </source>
</evidence>
<dbReference type="GO" id="GO:0006166">
    <property type="term" value="P:purine ribonucleoside salvage"/>
    <property type="evidence" value="ECO:0007669"/>
    <property type="project" value="UniProtKB-UniRule"/>
</dbReference>
<evidence type="ECO:0000313" key="13">
    <source>
        <dbReference type="EMBL" id="AUR52181.1"/>
    </source>
</evidence>
<evidence type="ECO:0000256" key="9">
    <source>
        <dbReference type="ARBA" id="ARBA00022679"/>
    </source>
</evidence>
<dbReference type="CDD" id="cd06223">
    <property type="entry name" value="PRTases_typeI"/>
    <property type="match status" value="1"/>
</dbReference>
<comment type="pathway">
    <text evidence="3 11">Purine metabolism; AMP biosynthesis via salvage pathway; AMP from adenine: step 1/1.</text>
</comment>
<evidence type="ECO:0000259" key="12">
    <source>
        <dbReference type="Pfam" id="PF00156"/>
    </source>
</evidence>
<dbReference type="SUPFAM" id="SSF53271">
    <property type="entry name" value="PRTase-like"/>
    <property type="match status" value="1"/>
</dbReference>
<dbReference type="EC" id="2.4.2.7" evidence="6 11"/>
<dbReference type="HAMAP" id="MF_00004">
    <property type="entry name" value="Aden_phosphoribosyltr"/>
    <property type="match status" value="1"/>
</dbReference>
<sequence>MTAKPQTLDFIRNSIRDIPNWPEPGVMFRDISTMLQNPQAFRAVVDIFVDRYKGIGIDVVAGLDARGFIFGPIVAYELGIGFVPIRKKGKLPYTTVSKSYTLEYGDVSTVEMHIDAVKKSDKVVVIDDLIATGGTMLAACSLITDLGAKVHECAVVSDLLYLKGSDLIKERGFEVFSILEYK</sequence>
<comment type="subunit">
    <text evidence="5 11">Homodimer.</text>
</comment>
<protein>
    <recommendedName>
        <fullName evidence="6 11">Adenine phosphoribosyltransferase</fullName>
        <shortName evidence="11">APRT</shortName>
        <ecNumber evidence="6 11">2.4.2.7</ecNumber>
    </recommendedName>
</protein>
<name>A0A2I7N6W4_9NEIS</name>
<keyword evidence="8 11" id="KW-0328">Glycosyltransferase</keyword>
<keyword evidence="10 11" id="KW-0660">Purine salvage</keyword>
<dbReference type="Gene3D" id="3.40.50.2020">
    <property type="match status" value="1"/>
</dbReference>
<dbReference type="RefSeq" id="WP_102951477.1">
    <property type="nucleotide sequence ID" value="NZ_CP024847.1"/>
</dbReference>
<comment type="function">
    <text evidence="11">Catalyzes a salvage reaction resulting in the formation of AMP, that is energically less costly than de novo synthesis.</text>
</comment>
<evidence type="ECO:0000256" key="5">
    <source>
        <dbReference type="ARBA" id="ARBA00011738"/>
    </source>
</evidence>
<dbReference type="InterPro" id="IPR005764">
    <property type="entry name" value="Ade_phspho_trans"/>
</dbReference>
<dbReference type="KEGG" id="nba:CUN60_07680"/>
<evidence type="ECO:0000256" key="10">
    <source>
        <dbReference type="ARBA" id="ARBA00022726"/>
    </source>
</evidence>
<dbReference type="EMBL" id="CP024847">
    <property type="protein sequence ID" value="AUR52181.1"/>
    <property type="molecule type" value="Genomic_DNA"/>
</dbReference>
<dbReference type="NCBIfam" id="TIGR01090">
    <property type="entry name" value="apt"/>
    <property type="match status" value="1"/>
</dbReference>
<evidence type="ECO:0000256" key="3">
    <source>
        <dbReference type="ARBA" id="ARBA00004659"/>
    </source>
</evidence>
<evidence type="ECO:0000256" key="2">
    <source>
        <dbReference type="ARBA" id="ARBA00004496"/>
    </source>
</evidence>
<organism evidence="13 14">
    <name type="scientific">Aquella oligotrophica</name>
    <dbReference type="NCBI Taxonomy" id="2067065"/>
    <lineage>
        <taxon>Bacteria</taxon>
        <taxon>Pseudomonadati</taxon>
        <taxon>Pseudomonadota</taxon>
        <taxon>Betaproteobacteria</taxon>
        <taxon>Neisseriales</taxon>
        <taxon>Neisseriaceae</taxon>
        <taxon>Aquella</taxon>
    </lineage>
</organism>
<comment type="catalytic activity">
    <reaction evidence="1 11">
        <text>AMP + diphosphate = 5-phospho-alpha-D-ribose 1-diphosphate + adenine</text>
        <dbReference type="Rhea" id="RHEA:16609"/>
        <dbReference type="ChEBI" id="CHEBI:16708"/>
        <dbReference type="ChEBI" id="CHEBI:33019"/>
        <dbReference type="ChEBI" id="CHEBI:58017"/>
        <dbReference type="ChEBI" id="CHEBI:456215"/>
        <dbReference type="EC" id="2.4.2.7"/>
    </reaction>
</comment>
<accession>A0A2I7N6W4</accession>
<keyword evidence="14" id="KW-1185">Reference proteome</keyword>
<dbReference type="GO" id="GO:0006168">
    <property type="term" value="P:adenine salvage"/>
    <property type="evidence" value="ECO:0007669"/>
    <property type="project" value="InterPro"/>
</dbReference>
<keyword evidence="7 11" id="KW-0963">Cytoplasm</keyword>
<evidence type="ECO:0000256" key="8">
    <source>
        <dbReference type="ARBA" id="ARBA00022676"/>
    </source>
</evidence>
<feature type="domain" description="Phosphoribosyltransferase" evidence="12">
    <location>
        <begin position="32"/>
        <end position="157"/>
    </location>
</feature>
<dbReference type="PANTHER" id="PTHR11776:SF7">
    <property type="entry name" value="PHOSPHORIBOSYLTRANSFERASE DOMAIN-CONTAINING PROTEIN"/>
    <property type="match status" value="1"/>
</dbReference>
<evidence type="ECO:0000256" key="4">
    <source>
        <dbReference type="ARBA" id="ARBA00008391"/>
    </source>
</evidence>
<dbReference type="AlphaFoldDB" id="A0A2I7N6W4"/>
<dbReference type="NCBIfam" id="NF002634">
    <property type="entry name" value="PRK02304.1-3"/>
    <property type="match status" value="1"/>
</dbReference>
<dbReference type="PANTHER" id="PTHR11776">
    <property type="entry name" value="ADENINE PHOSPHORIBOSYLTRANSFERASE"/>
    <property type="match status" value="1"/>
</dbReference>
<dbReference type="OrthoDB" id="9803963at2"/>
<dbReference type="Pfam" id="PF00156">
    <property type="entry name" value="Pribosyltran"/>
    <property type="match status" value="1"/>
</dbReference>